<feature type="domain" description="Zinc finger DksA/TraR C4-type" evidence="6">
    <location>
        <begin position="85"/>
        <end position="118"/>
    </location>
</feature>
<name>A0A3N0VLD6_9GAMM</name>
<dbReference type="Pfam" id="PF21173">
    <property type="entry name" value="DksA-like_N"/>
    <property type="match status" value="1"/>
</dbReference>
<dbReference type="InterPro" id="IPR000962">
    <property type="entry name" value="Znf_DskA_TraR"/>
</dbReference>
<dbReference type="Pfam" id="PF01258">
    <property type="entry name" value="zf-dskA_traR"/>
    <property type="match status" value="1"/>
</dbReference>
<feature type="zinc finger region" description="dksA C4-type" evidence="4">
    <location>
        <begin position="90"/>
        <end position="114"/>
    </location>
</feature>
<evidence type="ECO:0000256" key="1">
    <source>
        <dbReference type="ARBA" id="ARBA00022723"/>
    </source>
</evidence>
<dbReference type="SUPFAM" id="SSF57716">
    <property type="entry name" value="Glucocorticoid receptor-like (DNA-binding domain)"/>
    <property type="match status" value="1"/>
</dbReference>
<accession>A0A3N0VLD6</accession>
<dbReference type="PROSITE" id="PS01102">
    <property type="entry name" value="ZF_DKSA_1"/>
    <property type="match status" value="1"/>
</dbReference>
<dbReference type="InterPro" id="IPR020458">
    <property type="entry name" value="Znf_DskA_TraR_CS"/>
</dbReference>
<evidence type="ECO:0000313" key="8">
    <source>
        <dbReference type="EMBL" id="ROH93573.1"/>
    </source>
</evidence>
<gene>
    <name evidence="8" type="ORF">ED208_03365</name>
</gene>
<keyword evidence="2" id="KW-0863">Zinc-finger</keyword>
<keyword evidence="1" id="KW-0479">Metal-binding</keyword>
<evidence type="ECO:0000259" key="6">
    <source>
        <dbReference type="Pfam" id="PF01258"/>
    </source>
</evidence>
<evidence type="ECO:0000259" key="7">
    <source>
        <dbReference type="Pfam" id="PF21173"/>
    </source>
</evidence>
<dbReference type="InterPro" id="IPR048487">
    <property type="entry name" value="DksA-like_N"/>
</dbReference>
<keyword evidence="3" id="KW-0862">Zinc</keyword>
<proteinExistence type="predicted"/>
<dbReference type="Gene3D" id="1.20.120.910">
    <property type="entry name" value="DksA, coiled-coil domain"/>
    <property type="match status" value="1"/>
</dbReference>
<organism evidence="8 9">
    <name type="scientific">Stagnimonas aquatica</name>
    <dbReference type="NCBI Taxonomy" id="2689987"/>
    <lineage>
        <taxon>Bacteria</taxon>
        <taxon>Pseudomonadati</taxon>
        <taxon>Pseudomonadota</taxon>
        <taxon>Gammaproteobacteria</taxon>
        <taxon>Nevskiales</taxon>
        <taxon>Nevskiaceae</taxon>
        <taxon>Stagnimonas</taxon>
    </lineage>
</organism>
<dbReference type="RefSeq" id="WP_123210428.1">
    <property type="nucleotide sequence ID" value="NZ_RJVO01000001.1"/>
</dbReference>
<feature type="region of interest" description="Disordered" evidence="5">
    <location>
        <begin position="35"/>
        <end position="57"/>
    </location>
</feature>
<evidence type="ECO:0000256" key="5">
    <source>
        <dbReference type="SAM" id="MobiDB-lite"/>
    </source>
</evidence>
<evidence type="ECO:0000256" key="2">
    <source>
        <dbReference type="ARBA" id="ARBA00022771"/>
    </source>
</evidence>
<dbReference type="Proteomes" id="UP000282106">
    <property type="component" value="Unassembled WGS sequence"/>
</dbReference>
<sequence length="125" mass="13657">MTPSPATAAQNLPKARTVLRGRRAELAERLVRIQRDRQRQEQPLSADFSEQATERENDEVLDRLAEATAAELRQVSHAIEKLDAGLYGLCEICGEEIAGARLAALPDATTCQDCASDRKPGNGRS</sequence>
<dbReference type="PANTHER" id="PTHR33823:SF4">
    <property type="entry name" value="GENERAL STRESS PROTEIN 16O"/>
    <property type="match status" value="1"/>
</dbReference>
<dbReference type="AlphaFoldDB" id="A0A3N0VLD6"/>
<keyword evidence="9" id="KW-1185">Reference proteome</keyword>
<dbReference type="InParanoid" id="A0A3N0VLD6"/>
<feature type="domain" description="DnaK suppressor protein-like N-terminal" evidence="7">
    <location>
        <begin position="17"/>
        <end position="80"/>
    </location>
</feature>
<dbReference type="GO" id="GO:0008270">
    <property type="term" value="F:zinc ion binding"/>
    <property type="evidence" value="ECO:0007669"/>
    <property type="project" value="UniProtKB-KW"/>
</dbReference>
<comment type="caution">
    <text evidence="8">The sequence shown here is derived from an EMBL/GenBank/DDBJ whole genome shotgun (WGS) entry which is preliminary data.</text>
</comment>
<evidence type="ECO:0000313" key="9">
    <source>
        <dbReference type="Proteomes" id="UP000282106"/>
    </source>
</evidence>
<dbReference type="EMBL" id="RJVO01000001">
    <property type="protein sequence ID" value="ROH93573.1"/>
    <property type="molecule type" value="Genomic_DNA"/>
</dbReference>
<evidence type="ECO:0000256" key="4">
    <source>
        <dbReference type="PROSITE-ProRule" id="PRU00510"/>
    </source>
</evidence>
<reference evidence="8 9" key="1">
    <citation type="submission" date="2018-10" db="EMBL/GenBank/DDBJ databases">
        <authorList>
            <person name="Chen W.-M."/>
        </authorList>
    </citation>
    <scope>NUCLEOTIDE SEQUENCE [LARGE SCALE GENOMIC DNA]</scope>
    <source>
        <strain evidence="8 9">THS-13</strain>
    </source>
</reference>
<dbReference type="PANTHER" id="PTHR33823">
    <property type="entry name" value="RNA POLYMERASE-BINDING TRANSCRIPTION FACTOR DKSA-RELATED"/>
    <property type="match status" value="1"/>
</dbReference>
<dbReference type="PROSITE" id="PS51128">
    <property type="entry name" value="ZF_DKSA_2"/>
    <property type="match status" value="1"/>
</dbReference>
<protein>
    <submittedName>
        <fullName evidence="8">TraR/DksA family transcriptional regulator</fullName>
    </submittedName>
</protein>
<evidence type="ECO:0000256" key="3">
    <source>
        <dbReference type="ARBA" id="ARBA00022833"/>
    </source>
</evidence>